<dbReference type="Pfam" id="PF00583">
    <property type="entry name" value="Acetyltransf_1"/>
    <property type="match status" value="1"/>
</dbReference>
<comment type="subcellular location">
    <subcellularLocation>
        <location evidence="5">Cytoplasm</location>
    </subcellularLocation>
</comment>
<dbReference type="EC" id="2.3.1.266" evidence="5"/>
<keyword evidence="4 7" id="KW-0012">Acyltransferase</keyword>
<keyword evidence="3 7" id="KW-0808">Transferase</keyword>
<evidence type="ECO:0000256" key="4">
    <source>
        <dbReference type="ARBA" id="ARBA00023315"/>
    </source>
</evidence>
<dbReference type="NCBIfam" id="TIGR01575">
    <property type="entry name" value="rimI"/>
    <property type="match status" value="1"/>
</dbReference>
<gene>
    <name evidence="7" type="primary">rimI</name>
    <name evidence="7" type="ORF">PJU73_07145</name>
</gene>
<dbReference type="Proteomes" id="UP001221268">
    <property type="component" value="Chromosome"/>
</dbReference>
<dbReference type="GO" id="GO:0005840">
    <property type="term" value="C:ribosome"/>
    <property type="evidence" value="ECO:0007669"/>
    <property type="project" value="UniProtKB-KW"/>
</dbReference>
<evidence type="ECO:0000256" key="1">
    <source>
        <dbReference type="ARBA" id="ARBA00005395"/>
    </source>
</evidence>
<dbReference type="PANTHER" id="PTHR43420:SF44">
    <property type="entry name" value="ACETYLTRANSFERASE YPEA"/>
    <property type="match status" value="1"/>
</dbReference>
<proteinExistence type="inferred from homology"/>
<dbReference type="InterPro" id="IPR016181">
    <property type="entry name" value="Acyl_CoA_acyltransferase"/>
</dbReference>
<evidence type="ECO:0000313" key="7">
    <source>
        <dbReference type="EMBL" id="WCL71119.1"/>
    </source>
</evidence>
<keyword evidence="8" id="KW-1185">Reference proteome</keyword>
<evidence type="ECO:0000313" key="8">
    <source>
        <dbReference type="Proteomes" id="UP001221268"/>
    </source>
</evidence>
<dbReference type="RefSeq" id="WP_237091729.1">
    <property type="nucleotide sequence ID" value="NZ_CP116766.1"/>
</dbReference>
<keyword evidence="2 5" id="KW-0963">Cytoplasm</keyword>
<dbReference type="CDD" id="cd04301">
    <property type="entry name" value="NAT_SF"/>
    <property type="match status" value="1"/>
</dbReference>
<organism evidence="7 8">
    <name type="scientific">Neisseria lisongii</name>
    <dbReference type="NCBI Taxonomy" id="2912188"/>
    <lineage>
        <taxon>Bacteria</taxon>
        <taxon>Pseudomonadati</taxon>
        <taxon>Pseudomonadota</taxon>
        <taxon>Betaproteobacteria</taxon>
        <taxon>Neisseriales</taxon>
        <taxon>Neisseriaceae</taxon>
        <taxon>Neisseria</taxon>
    </lineage>
</organism>
<evidence type="ECO:0000256" key="2">
    <source>
        <dbReference type="ARBA" id="ARBA00022490"/>
    </source>
</evidence>
<comment type="similarity">
    <text evidence="1 5">Belongs to the acetyltransferase family. RimI subfamily.</text>
</comment>
<reference evidence="7 8" key="1">
    <citation type="submission" date="2023-01" db="EMBL/GenBank/DDBJ databases">
        <authorList>
            <person name="Yang C."/>
        </authorList>
    </citation>
    <scope>NUCLEOTIDE SEQUENCE [LARGE SCALE GENOMIC DNA]</scope>
    <source>
        <strain evidence="7 8">ZJ106</strain>
    </source>
</reference>
<sequence length="147" mass="16063">MIIRPAAAADCQTLAQIDARGNPSPWSAAQFQAAIESRFDSVAVCECSGKIGGFIVWQSVCGESELHLIATSPEHRRCGIASALLAHWFQTASAQHIERLFLEVRQSNAAAQNLYRKHGFQTAGIRKNYYPLANGGREDAVLMEKSC</sequence>
<dbReference type="PROSITE" id="PS51186">
    <property type="entry name" value="GNAT"/>
    <property type="match status" value="1"/>
</dbReference>
<keyword evidence="7" id="KW-0687">Ribonucleoprotein</keyword>
<comment type="function">
    <text evidence="5">Acetylates the N-terminal alanine of ribosomal protein bS18.</text>
</comment>
<keyword evidence="7" id="KW-0689">Ribosomal protein</keyword>
<accession>A0ABY7RHJ5</accession>
<evidence type="ECO:0000259" key="6">
    <source>
        <dbReference type="PROSITE" id="PS51186"/>
    </source>
</evidence>
<feature type="domain" description="N-acetyltransferase" evidence="6">
    <location>
        <begin position="1"/>
        <end position="147"/>
    </location>
</feature>
<dbReference type="InterPro" id="IPR050680">
    <property type="entry name" value="YpeA/RimI_acetyltransf"/>
</dbReference>
<dbReference type="InterPro" id="IPR006464">
    <property type="entry name" value="AcTrfase_RimI/Ard1"/>
</dbReference>
<name>A0ABY7RHJ5_9NEIS</name>
<dbReference type="Gene3D" id="3.40.630.30">
    <property type="match status" value="1"/>
</dbReference>
<dbReference type="GO" id="GO:0008999">
    <property type="term" value="F:protein-N-terminal-alanine acetyltransferase activity"/>
    <property type="evidence" value="ECO:0007669"/>
    <property type="project" value="UniProtKB-EC"/>
</dbReference>
<dbReference type="SUPFAM" id="SSF55729">
    <property type="entry name" value="Acyl-CoA N-acyltransferases (Nat)"/>
    <property type="match status" value="1"/>
</dbReference>
<dbReference type="InterPro" id="IPR000182">
    <property type="entry name" value="GNAT_dom"/>
</dbReference>
<dbReference type="EMBL" id="CP116766">
    <property type="protein sequence ID" value="WCL71119.1"/>
    <property type="molecule type" value="Genomic_DNA"/>
</dbReference>
<comment type="catalytic activity">
    <reaction evidence="5">
        <text>N-terminal L-alanyl-[ribosomal protein bS18] + acetyl-CoA = N-terminal N(alpha)-acetyl-L-alanyl-[ribosomal protein bS18] + CoA + H(+)</text>
        <dbReference type="Rhea" id="RHEA:43756"/>
        <dbReference type="Rhea" id="RHEA-COMP:10676"/>
        <dbReference type="Rhea" id="RHEA-COMP:10677"/>
        <dbReference type="ChEBI" id="CHEBI:15378"/>
        <dbReference type="ChEBI" id="CHEBI:57287"/>
        <dbReference type="ChEBI" id="CHEBI:57288"/>
        <dbReference type="ChEBI" id="CHEBI:64718"/>
        <dbReference type="ChEBI" id="CHEBI:83683"/>
        <dbReference type="EC" id="2.3.1.266"/>
    </reaction>
</comment>
<dbReference type="PANTHER" id="PTHR43420">
    <property type="entry name" value="ACETYLTRANSFERASE"/>
    <property type="match status" value="1"/>
</dbReference>
<evidence type="ECO:0000256" key="3">
    <source>
        <dbReference type="ARBA" id="ARBA00022679"/>
    </source>
</evidence>
<evidence type="ECO:0000256" key="5">
    <source>
        <dbReference type="RuleBase" id="RU363094"/>
    </source>
</evidence>
<protein>
    <recommendedName>
        <fullName evidence="5">[Ribosomal protein bS18]-alanine N-acetyltransferase</fullName>
        <ecNumber evidence="5">2.3.1.266</ecNumber>
    </recommendedName>
</protein>